<dbReference type="WBParaSite" id="HPLM_0002153301-mRNA-1">
    <property type="protein sequence ID" value="HPLM_0002153301-mRNA-1"/>
    <property type="gene ID" value="HPLM_0002153301"/>
</dbReference>
<dbReference type="SMART" id="SM00360">
    <property type="entry name" value="RRM"/>
    <property type="match status" value="2"/>
</dbReference>
<reference evidence="3 4" key="2">
    <citation type="submission" date="2018-11" db="EMBL/GenBank/DDBJ databases">
        <authorList>
            <consortium name="Pathogen Informatics"/>
        </authorList>
    </citation>
    <scope>NUCLEOTIDE SEQUENCE [LARGE SCALE GENOMIC DNA]</scope>
    <source>
        <strain evidence="3 4">MHpl1</strain>
    </source>
</reference>
<gene>
    <name evidence="3" type="ORF">HPLM_LOCUS21522</name>
</gene>
<dbReference type="OrthoDB" id="272703at2759"/>
<evidence type="ECO:0000313" key="5">
    <source>
        <dbReference type="WBParaSite" id="HPLM_0002153301-mRNA-1"/>
    </source>
</evidence>
<feature type="domain" description="RRM" evidence="2">
    <location>
        <begin position="103"/>
        <end position="181"/>
    </location>
</feature>
<dbReference type="SUPFAM" id="SSF54928">
    <property type="entry name" value="RNA-binding domain, RBD"/>
    <property type="match status" value="2"/>
</dbReference>
<dbReference type="Gene3D" id="3.30.70.330">
    <property type="match status" value="2"/>
</dbReference>
<evidence type="ECO:0000259" key="2">
    <source>
        <dbReference type="PROSITE" id="PS50102"/>
    </source>
</evidence>
<dbReference type="PROSITE" id="PS50102">
    <property type="entry name" value="RRM"/>
    <property type="match status" value="2"/>
</dbReference>
<protein>
    <submittedName>
        <fullName evidence="5">RRM domain-containing protein</fullName>
    </submittedName>
</protein>
<keyword evidence="1" id="KW-0694">RNA-binding</keyword>
<accession>A0A0N4XAY8</accession>
<proteinExistence type="predicted"/>
<dbReference type="InterPro" id="IPR035979">
    <property type="entry name" value="RBD_domain_sf"/>
</dbReference>
<dbReference type="Proteomes" id="UP000268014">
    <property type="component" value="Unassembled WGS sequence"/>
</dbReference>
<keyword evidence="4" id="KW-1185">Reference proteome</keyword>
<dbReference type="STRING" id="6290.A0A0N4XAY8"/>
<dbReference type="PANTHER" id="PTHR45735:SF2">
    <property type="entry name" value="CLEAVAGE STIMULATION FACTOR SUBUNIT 2"/>
    <property type="match status" value="1"/>
</dbReference>
<name>A0A0N4XAY8_HAEPC</name>
<evidence type="ECO:0000313" key="4">
    <source>
        <dbReference type="Proteomes" id="UP000268014"/>
    </source>
</evidence>
<dbReference type="GO" id="GO:0005847">
    <property type="term" value="C:mRNA cleavage and polyadenylation specificity factor complex"/>
    <property type="evidence" value="ECO:0007669"/>
    <property type="project" value="TreeGrafter"/>
</dbReference>
<dbReference type="InterPro" id="IPR012677">
    <property type="entry name" value="Nucleotide-bd_a/b_plait_sf"/>
</dbReference>
<evidence type="ECO:0000313" key="3">
    <source>
        <dbReference type="EMBL" id="VDO90458.1"/>
    </source>
</evidence>
<dbReference type="PANTHER" id="PTHR45735">
    <property type="entry name" value="CLEAVAGE STIMULATION FACTOR SUBUNIT 2"/>
    <property type="match status" value="1"/>
</dbReference>
<dbReference type="FunFam" id="3.30.70.330:FF:000748">
    <property type="entry name" value="RNA Binding Motif protein homolog"/>
    <property type="match status" value="1"/>
</dbReference>
<dbReference type="AlphaFoldDB" id="A0A0N4XAY8"/>
<feature type="domain" description="RRM" evidence="2">
    <location>
        <begin position="6"/>
        <end position="78"/>
    </location>
</feature>
<reference evidence="5" key="1">
    <citation type="submission" date="2017-02" db="UniProtKB">
        <authorList>
            <consortium name="WormBaseParasite"/>
        </authorList>
    </citation>
    <scope>IDENTIFICATION</scope>
</reference>
<organism evidence="5">
    <name type="scientific">Haemonchus placei</name>
    <name type="common">Barber's pole worm</name>
    <dbReference type="NCBI Taxonomy" id="6290"/>
    <lineage>
        <taxon>Eukaryota</taxon>
        <taxon>Metazoa</taxon>
        <taxon>Ecdysozoa</taxon>
        <taxon>Nematoda</taxon>
        <taxon>Chromadorea</taxon>
        <taxon>Rhabditida</taxon>
        <taxon>Rhabditina</taxon>
        <taxon>Rhabditomorpha</taxon>
        <taxon>Strongyloidea</taxon>
        <taxon>Trichostrongylidae</taxon>
        <taxon>Haemonchus</taxon>
    </lineage>
</organism>
<dbReference type="Pfam" id="PF00076">
    <property type="entry name" value="RRM_1"/>
    <property type="match status" value="2"/>
</dbReference>
<dbReference type="GO" id="GO:0003729">
    <property type="term" value="F:mRNA binding"/>
    <property type="evidence" value="ECO:0007669"/>
    <property type="project" value="TreeGrafter"/>
</dbReference>
<sequence>PEVDLTTVPVGNLPYQTSEEAVGNHFSQAGHVTNVKIVYDRETGRMKGFGFCDFADAAGASNAVNTLNGADFGGRQLRYPVYFFVAASNSPINSATMGSRGVHSVYVGNLPYQTSEEAVGNHFSQAGHVTNVKIVYDRETGRMKGFGFCDFADAAGASNAVNTLNGADFSGRQLRVNYANRN</sequence>
<evidence type="ECO:0000256" key="1">
    <source>
        <dbReference type="PROSITE-ProRule" id="PRU00176"/>
    </source>
</evidence>
<dbReference type="OMA" id="PINSATM"/>
<dbReference type="InterPro" id="IPR000504">
    <property type="entry name" value="RRM_dom"/>
</dbReference>
<dbReference type="EMBL" id="UZAF01023574">
    <property type="protein sequence ID" value="VDO90458.1"/>
    <property type="molecule type" value="Genomic_DNA"/>
</dbReference>